<gene>
    <name evidence="2" type="ORF">HF086_005280</name>
</gene>
<proteinExistence type="predicted"/>
<dbReference type="Proteomes" id="UP000814243">
    <property type="component" value="Unassembled WGS sequence"/>
</dbReference>
<protein>
    <submittedName>
        <fullName evidence="2">Uncharacterized protein</fullName>
    </submittedName>
</protein>
<dbReference type="EMBL" id="JACEFF010000019">
    <property type="protein sequence ID" value="KAH9645631.1"/>
    <property type="molecule type" value="Genomic_DNA"/>
</dbReference>
<evidence type="ECO:0000313" key="3">
    <source>
        <dbReference type="Proteomes" id="UP000814243"/>
    </source>
</evidence>
<evidence type="ECO:0000313" key="2">
    <source>
        <dbReference type="EMBL" id="KAH9645631.1"/>
    </source>
</evidence>
<sequence>MASAMEQEAEMIADEWQRQAQEKADEHMRHVEQEQRLCKEKAAEEYRRHVQARNQALEEAKYERSQRMERVTRTALTELQQKIDSANQELRRQAEYRNSLSCQIRENEKHLESELINIEKKDRPHTKKGAMFKDVMATRYASSPARTSTNPVHPFRRLLETTDKKKPLHLPSIG</sequence>
<comment type="caution">
    <text evidence="2">The sequence shown here is derived from an EMBL/GenBank/DDBJ whole genome shotgun (WGS) entry which is preliminary data.</text>
</comment>
<reference evidence="2" key="1">
    <citation type="journal article" date="2021" name="G3 (Bethesda)">
        <title>Genome and transcriptome analysis of the beet armyworm Spodoptera exigua reveals targets for pest control. .</title>
        <authorList>
            <person name="Simon S."/>
            <person name="Breeschoten T."/>
            <person name="Jansen H.J."/>
            <person name="Dirks R.P."/>
            <person name="Schranz M.E."/>
            <person name="Ros V.I.D."/>
        </authorList>
    </citation>
    <scope>NUCLEOTIDE SEQUENCE</scope>
    <source>
        <strain evidence="2">TB_SE_WUR_2020</strain>
    </source>
</reference>
<organism evidence="2 3">
    <name type="scientific">Spodoptera exigua</name>
    <name type="common">Beet armyworm</name>
    <name type="synonym">Noctua fulgens</name>
    <dbReference type="NCBI Taxonomy" id="7107"/>
    <lineage>
        <taxon>Eukaryota</taxon>
        <taxon>Metazoa</taxon>
        <taxon>Ecdysozoa</taxon>
        <taxon>Arthropoda</taxon>
        <taxon>Hexapoda</taxon>
        <taxon>Insecta</taxon>
        <taxon>Pterygota</taxon>
        <taxon>Neoptera</taxon>
        <taxon>Endopterygota</taxon>
        <taxon>Lepidoptera</taxon>
        <taxon>Glossata</taxon>
        <taxon>Ditrysia</taxon>
        <taxon>Noctuoidea</taxon>
        <taxon>Noctuidae</taxon>
        <taxon>Amphipyrinae</taxon>
        <taxon>Spodoptera</taxon>
    </lineage>
</organism>
<feature type="compositionally biased region" description="Basic and acidic residues" evidence="1">
    <location>
        <begin position="15"/>
        <end position="33"/>
    </location>
</feature>
<accession>A0A922SR53</accession>
<feature type="region of interest" description="Disordered" evidence="1">
    <location>
        <begin position="1"/>
        <end position="33"/>
    </location>
</feature>
<evidence type="ECO:0000256" key="1">
    <source>
        <dbReference type="SAM" id="MobiDB-lite"/>
    </source>
</evidence>
<name>A0A922SR53_SPOEX</name>
<dbReference type="AlphaFoldDB" id="A0A922SR53"/>